<dbReference type="GO" id="GO:0006914">
    <property type="term" value="P:autophagy"/>
    <property type="evidence" value="ECO:0007669"/>
    <property type="project" value="TreeGrafter"/>
</dbReference>
<dbReference type="InterPro" id="IPR019453">
    <property type="entry name" value="VPS39/TGFA1_Znf"/>
</dbReference>
<dbReference type="InParanoid" id="A0A2P6N1Z2"/>
<keyword evidence="7" id="KW-1185">Reference proteome</keyword>
<dbReference type="AlphaFoldDB" id="A0A2P6N1Z2"/>
<keyword evidence="2" id="KW-0813">Transport</keyword>
<gene>
    <name evidence="6" type="ORF">PROFUN_08485</name>
</gene>
<accession>A0A2P6N1Z2</accession>
<sequence length="862" mass="98116">MRRQTVAAITRETHLAGAFELSVLIPKVEGGKIVTLTSWEEKIYVGTDDGQILCYDVQEHENTGRYLFELVKKVNLNVGKRPVEQLLVIRDLGKLIARCDGVITVFNLFTLEISGSIPHKKGVLRVCLERQSQQYRVCLETRSRLSIYEYNGTFQLIKNISIPEPTLYLEWKTGIFCIAYKNEYVLLDSETEEVIPTFQIDSKPCAAVVADDFLLARDDLGIFVTDKGLPTRGNVVWSSTPDALEVRTPYVLALSQTHSWFEIHSILNQQLVQRLPFPERKEIKTMNAYEGSKFLLAATSSVIYMVNTRTVESQVISLLEQSKGEDAAQLVEYQLRQEKSEVAAKRYKTIFTTAGETMLKRASMEGAFLAFELADLDPRHVMNYFPAFFPGGTKDIQKILLDAVEGQKVEADKLYIRAKINLMGYLQQIKPSQRHSTTPKEINQVLVKLYLDPSVCPDNTLADQQIEHILDQNPDNYNATELEQLLRESGHYHATAVLLRNTKDLRGALDLWKRLGNGGIPGSKDTNDGVQPTVDLLASMDVSTSSLNKKLLWEYAAWVLQRDLNTGLKIFMSKSRPTPLDPKEVLDYLVTYGDLATEPFLEFSIFDMDDDSTERHNRLGLMYINTIKGIMSKGGYENLLNETREKFVRLIRESKHIKESSILLQIQTLPLLEEKLILLTRMKQLMKALALIVEELHDFERAEQFCHDHQSDDEGLTLSLLKVYMDLPKESQIIPPRAAALLKSHSKQLNPVQVLPLLPAEMPLVQVKDYLLSAIRHNHHLYRTSQITRGLCKSETMNTRFSKMKTTNKALLITRDVLCPVCQKPIGDKVFARYPNNTVVHFKCFKSQNVCPVTNTNFRKIK</sequence>
<protein>
    <submittedName>
        <fullName evidence="6">Transforming growth factor-beta receptor-associated protein 1-like</fullName>
    </submittedName>
</protein>
<dbReference type="Pfam" id="PF23556">
    <property type="entry name" value="TPR_Vps41"/>
    <property type="match status" value="1"/>
</dbReference>
<reference evidence="6 7" key="1">
    <citation type="journal article" date="2018" name="Genome Biol. Evol.">
        <title>Multiple Roots of Fruiting Body Formation in Amoebozoa.</title>
        <authorList>
            <person name="Hillmann F."/>
            <person name="Forbes G."/>
            <person name="Novohradska S."/>
            <person name="Ferling I."/>
            <person name="Riege K."/>
            <person name="Groth M."/>
            <person name="Westermann M."/>
            <person name="Marz M."/>
            <person name="Spaller T."/>
            <person name="Winckler T."/>
            <person name="Schaap P."/>
            <person name="Glockner G."/>
        </authorList>
    </citation>
    <scope>NUCLEOTIDE SEQUENCE [LARGE SCALE GENOMIC DNA]</scope>
    <source>
        <strain evidence="6 7">Jena</strain>
    </source>
</reference>
<dbReference type="SUPFAM" id="SSF50978">
    <property type="entry name" value="WD40 repeat-like"/>
    <property type="match status" value="1"/>
</dbReference>
<dbReference type="InterPro" id="IPR001180">
    <property type="entry name" value="CNH_dom"/>
</dbReference>
<dbReference type="PANTHER" id="PTHR12894:SF27">
    <property type="entry name" value="TRANSFORMING GROWTH FACTOR-BETA RECEPTOR-ASSOCIATED PROTEIN 1"/>
    <property type="match status" value="1"/>
</dbReference>
<dbReference type="GO" id="GO:0016020">
    <property type="term" value="C:membrane"/>
    <property type="evidence" value="ECO:0007669"/>
    <property type="project" value="TreeGrafter"/>
</dbReference>
<keyword evidence="4" id="KW-0653">Protein transport</keyword>
<dbReference type="PROSITE" id="PS50219">
    <property type="entry name" value="CNH"/>
    <property type="match status" value="1"/>
</dbReference>
<organism evidence="6 7">
    <name type="scientific">Planoprotostelium fungivorum</name>
    <dbReference type="NCBI Taxonomy" id="1890364"/>
    <lineage>
        <taxon>Eukaryota</taxon>
        <taxon>Amoebozoa</taxon>
        <taxon>Evosea</taxon>
        <taxon>Variosea</taxon>
        <taxon>Cavosteliida</taxon>
        <taxon>Cavosteliaceae</taxon>
        <taxon>Planoprotostelium</taxon>
    </lineage>
</organism>
<dbReference type="Pfam" id="PF00780">
    <property type="entry name" value="CNH"/>
    <property type="match status" value="1"/>
</dbReference>
<evidence type="ECO:0000259" key="5">
    <source>
        <dbReference type="PROSITE" id="PS50219"/>
    </source>
</evidence>
<dbReference type="Proteomes" id="UP000241769">
    <property type="component" value="Unassembled WGS sequence"/>
</dbReference>
<dbReference type="InterPro" id="IPR036322">
    <property type="entry name" value="WD40_repeat_dom_sf"/>
</dbReference>
<comment type="caution">
    <text evidence="6">The sequence shown here is derived from an EMBL/GenBank/DDBJ whole genome shotgun (WGS) entry which is preliminary data.</text>
</comment>
<dbReference type="STRING" id="1890364.A0A2P6N1Z2"/>
<dbReference type="Pfam" id="PF10367">
    <property type="entry name" value="zf-Vps39_C"/>
    <property type="match status" value="1"/>
</dbReference>
<feature type="domain" description="CNH" evidence="5">
    <location>
        <begin position="30"/>
        <end position="290"/>
    </location>
</feature>
<dbReference type="EMBL" id="MDYQ01000250">
    <property type="protein sequence ID" value="PRP77951.1"/>
    <property type="molecule type" value="Genomic_DNA"/>
</dbReference>
<evidence type="ECO:0000256" key="1">
    <source>
        <dbReference type="ARBA" id="ARBA00004496"/>
    </source>
</evidence>
<proteinExistence type="predicted"/>
<dbReference type="OrthoDB" id="16924at2759"/>
<dbReference type="InterPro" id="IPR032914">
    <property type="entry name" value="Vam6/VPS39/TRAP1"/>
</dbReference>
<name>A0A2P6N1Z2_9EUKA</name>
<keyword evidence="3" id="KW-0963">Cytoplasm</keyword>
<dbReference type="PANTHER" id="PTHR12894">
    <property type="entry name" value="CNH DOMAIN CONTAINING"/>
    <property type="match status" value="1"/>
</dbReference>
<dbReference type="GO" id="GO:0015031">
    <property type="term" value="P:protein transport"/>
    <property type="evidence" value="ECO:0007669"/>
    <property type="project" value="UniProtKB-KW"/>
</dbReference>
<evidence type="ECO:0000256" key="4">
    <source>
        <dbReference type="ARBA" id="ARBA00022927"/>
    </source>
</evidence>
<keyword evidence="6" id="KW-0675">Receptor</keyword>
<dbReference type="GO" id="GO:0034058">
    <property type="term" value="P:endosomal vesicle fusion"/>
    <property type="evidence" value="ECO:0007669"/>
    <property type="project" value="TreeGrafter"/>
</dbReference>
<evidence type="ECO:0000256" key="3">
    <source>
        <dbReference type="ARBA" id="ARBA00022490"/>
    </source>
</evidence>
<evidence type="ECO:0000313" key="6">
    <source>
        <dbReference type="EMBL" id="PRP77951.1"/>
    </source>
</evidence>
<dbReference type="GO" id="GO:0005737">
    <property type="term" value="C:cytoplasm"/>
    <property type="evidence" value="ECO:0007669"/>
    <property type="project" value="UniProtKB-SubCell"/>
</dbReference>
<evidence type="ECO:0000313" key="7">
    <source>
        <dbReference type="Proteomes" id="UP000241769"/>
    </source>
</evidence>
<evidence type="ECO:0000256" key="2">
    <source>
        <dbReference type="ARBA" id="ARBA00022448"/>
    </source>
</evidence>
<dbReference type="FunCoup" id="A0A2P6N1Z2">
    <property type="interactions" value="1"/>
</dbReference>
<comment type="subcellular location">
    <subcellularLocation>
        <location evidence="1">Cytoplasm</location>
    </subcellularLocation>
</comment>